<dbReference type="KEGG" id="cmic:caldi_31790"/>
<dbReference type="FunFam" id="3.40.50.300:FF:000224">
    <property type="entry name" value="Energy-coupling factor transporter ATP-binding protein EcfA"/>
    <property type="match status" value="1"/>
</dbReference>
<evidence type="ECO:0000256" key="8">
    <source>
        <dbReference type="ARBA" id="ARBA00023136"/>
    </source>
</evidence>
<sequence length="291" mass="30514">MPSRGTSHRGCRGAEALIEVRDAGVVYGAGGEAPIQALNRVNMTLNPGEFVALVGPNGSGKSTLGLLLCGLLLPTSGEVRVDGHATTDPAGRAAVRRLTGIVFQNPDNQLFASTVEDEVAFGPENLGLPPEETVARVEEALGRLGLRELRHAPPHRLAAGQKQRVALAAALALRPRYLVLDEPTALLDPAGREEVRAAIAGLRGEGIGLVLVTHAMEEAVLADRVVVLAGGQVALEGSPREVFARTAELRGVRLEPPLAARLADALRARGVSVPSGVLDLKELTAHLCRSR</sequence>
<evidence type="ECO:0000313" key="11">
    <source>
        <dbReference type="Proteomes" id="UP001163687"/>
    </source>
</evidence>
<feature type="domain" description="ABC transporter" evidence="9">
    <location>
        <begin position="20"/>
        <end position="255"/>
    </location>
</feature>
<dbReference type="AlphaFoldDB" id="A0AA35GB88"/>
<dbReference type="InterPro" id="IPR017871">
    <property type="entry name" value="ABC_transporter-like_CS"/>
</dbReference>
<comment type="similarity">
    <text evidence="2">Belongs to the ABC transporter superfamily.</text>
</comment>
<reference evidence="10" key="1">
    <citation type="submission" date="2022-03" db="EMBL/GenBank/DDBJ databases">
        <title>Complete genome sequence of Caldinitratiruptor microaerophilus.</title>
        <authorList>
            <person name="Mukaiyama R."/>
            <person name="Nishiyama T."/>
            <person name="Ueda K."/>
        </authorList>
    </citation>
    <scope>NUCLEOTIDE SEQUENCE</scope>
    <source>
        <strain evidence="10">JCM 16183</strain>
    </source>
</reference>
<dbReference type="EMBL" id="AP025628">
    <property type="protein sequence ID" value="BDG62089.1"/>
    <property type="molecule type" value="Genomic_DNA"/>
</dbReference>
<evidence type="ECO:0000256" key="1">
    <source>
        <dbReference type="ARBA" id="ARBA00004202"/>
    </source>
</evidence>
<dbReference type="InterPro" id="IPR015856">
    <property type="entry name" value="ABC_transpr_CbiO/EcfA_su"/>
</dbReference>
<dbReference type="CDD" id="cd03225">
    <property type="entry name" value="ABC_cobalt_CbiO_domain1"/>
    <property type="match status" value="1"/>
</dbReference>
<dbReference type="GO" id="GO:0005524">
    <property type="term" value="F:ATP binding"/>
    <property type="evidence" value="ECO:0007669"/>
    <property type="project" value="UniProtKB-KW"/>
</dbReference>
<dbReference type="PANTHER" id="PTHR43553:SF24">
    <property type="entry name" value="ENERGY-COUPLING FACTOR TRANSPORTER ATP-BINDING PROTEIN ECFA1"/>
    <property type="match status" value="1"/>
</dbReference>
<keyword evidence="7" id="KW-1278">Translocase</keyword>
<evidence type="ECO:0000256" key="5">
    <source>
        <dbReference type="ARBA" id="ARBA00022741"/>
    </source>
</evidence>
<dbReference type="RefSeq" id="WP_264842693.1">
    <property type="nucleotide sequence ID" value="NZ_AP025628.1"/>
</dbReference>
<dbReference type="PROSITE" id="PS50893">
    <property type="entry name" value="ABC_TRANSPORTER_2"/>
    <property type="match status" value="1"/>
</dbReference>
<keyword evidence="11" id="KW-1185">Reference proteome</keyword>
<evidence type="ECO:0000256" key="3">
    <source>
        <dbReference type="ARBA" id="ARBA00022448"/>
    </source>
</evidence>
<dbReference type="PANTHER" id="PTHR43553">
    <property type="entry name" value="HEAVY METAL TRANSPORTER"/>
    <property type="match status" value="1"/>
</dbReference>
<protein>
    <submittedName>
        <fullName evidence="10">Energy-coupling factor transporter ATP-binding protein EcfA</fullName>
    </submittedName>
</protein>
<keyword evidence="4" id="KW-1003">Cell membrane</keyword>
<evidence type="ECO:0000256" key="2">
    <source>
        <dbReference type="ARBA" id="ARBA00005417"/>
    </source>
</evidence>
<keyword evidence="6 10" id="KW-0067">ATP-binding</keyword>
<dbReference type="SMART" id="SM00382">
    <property type="entry name" value="AAA"/>
    <property type="match status" value="1"/>
</dbReference>
<evidence type="ECO:0000259" key="9">
    <source>
        <dbReference type="PROSITE" id="PS50893"/>
    </source>
</evidence>
<gene>
    <name evidence="10" type="primary">ecfA_1</name>
    <name evidence="10" type="ORF">caldi_31790</name>
</gene>
<keyword evidence="5" id="KW-0547">Nucleotide-binding</keyword>
<evidence type="ECO:0000256" key="4">
    <source>
        <dbReference type="ARBA" id="ARBA00022475"/>
    </source>
</evidence>
<dbReference type="GO" id="GO:0016887">
    <property type="term" value="F:ATP hydrolysis activity"/>
    <property type="evidence" value="ECO:0007669"/>
    <property type="project" value="InterPro"/>
</dbReference>
<dbReference type="InterPro" id="IPR003439">
    <property type="entry name" value="ABC_transporter-like_ATP-bd"/>
</dbReference>
<dbReference type="Proteomes" id="UP001163687">
    <property type="component" value="Chromosome"/>
</dbReference>
<keyword evidence="8" id="KW-0472">Membrane</keyword>
<dbReference type="GO" id="GO:0043190">
    <property type="term" value="C:ATP-binding cassette (ABC) transporter complex"/>
    <property type="evidence" value="ECO:0007669"/>
    <property type="project" value="TreeGrafter"/>
</dbReference>
<evidence type="ECO:0000256" key="6">
    <source>
        <dbReference type="ARBA" id="ARBA00022840"/>
    </source>
</evidence>
<evidence type="ECO:0000313" key="10">
    <source>
        <dbReference type="EMBL" id="BDG62089.1"/>
    </source>
</evidence>
<dbReference type="InterPro" id="IPR003593">
    <property type="entry name" value="AAA+_ATPase"/>
</dbReference>
<dbReference type="InterPro" id="IPR027417">
    <property type="entry name" value="P-loop_NTPase"/>
</dbReference>
<dbReference type="InterPro" id="IPR050095">
    <property type="entry name" value="ECF_ABC_transporter_ATP-bd"/>
</dbReference>
<keyword evidence="3" id="KW-0813">Transport</keyword>
<name>A0AA35GB88_9FIRM</name>
<dbReference type="GO" id="GO:0042626">
    <property type="term" value="F:ATPase-coupled transmembrane transporter activity"/>
    <property type="evidence" value="ECO:0007669"/>
    <property type="project" value="TreeGrafter"/>
</dbReference>
<dbReference type="SUPFAM" id="SSF52540">
    <property type="entry name" value="P-loop containing nucleoside triphosphate hydrolases"/>
    <property type="match status" value="1"/>
</dbReference>
<evidence type="ECO:0000256" key="7">
    <source>
        <dbReference type="ARBA" id="ARBA00022967"/>
    </source>
</evidence>
<dbReference type="Pfam" id="PF00005">
    <property type="entry name" value="ABC_tran"/>
    <property type="match status" value="1"/>
</dbReference>
<comment type="subcellular location">
    <subcellularLocation>
        <location evidence="1">Cell membrane</location>
        <topology evidence="1">Peripheral membrane protein</topology>
    </subcellularLocation>
</comment>
<proteinExistence type="inferred from homology"/>
<dbReference type="PROSITE" id="PS00211">
    <property type="entry name" value="ABC_TRANSPORTER_1"/>
    <property type="match status" value="1"/>
</dbReference>
<organism evidence="10 11">
    <name type="scientific">Caldinitratiruptor microaerophilus</name>
    <dbReference type="NCBI Taxonomy" id="671077"/>
    <lineage>
        <taxon>Bacteria</taxon>
        <taxon>Bacillati</taxon>
        <taxon>Bacillota</taxon>
        <taxon>Clostridia</taxon>
        <taxon>Eubacteriales</taxon>
        <taxon>Symbiobacteriaceae</taxon>
        <taxon>Caldinitratiruptor</taxon>
    </lineage>
</organism>
<dbReference type="Gene3D" id="3.40.50.300">
    <property type="entry name" value="P-loop containing nucleotide triphosphate hydrolases"/>
    <property type="match status" value="1"/>
</dbReference>
<accession>A0AA35GB88</accession>